<dbReference type="EMBL" id="LSRX01006997">
    <property type="protein sequence ID" value="OLP72798.1"/>
    <property type="molecule type" value="Genomic_DNA"/>
</dbReference>
<evidence type="ECO:0000313" key="2">
    <source>
        <dbReference type="Proteomes" id="UP000186817"/>
    </source>
</evidence>
<gene>
    <name evidence="1" type="ORF">AK812_SmicGene48066</name>
</gene>
<reference evidence="1 2" key="1">
    <citation type="submission" date="2016-02" db="EMBL/GenBank/DDBJ databases">
        <title>Genome analysis of coral dinoflagellate symbionts highlights evolutionary adaptations to a symbiotic lifestyle.</title>
        <authorList>
            <person name="Aranda M."/>
            <person name="Li Y."/>
            <person name="Liew Y.J."/>
            <person name="Baumgarten S."/>
            <person name="Simakov O."/>
            <person name="Wilson M."/>
            <person name="Piel J."/>
            <person name="Ashoor H."/>
            <person name="Bougouffa S."/>
            <person name="Bajic V.B."/>
            <person name="Ryu T."/>
            <person name="Ravasi T."/>
            <person name="Bayer T."/>
            <person name="Micklem G."/>
            <person name="Kim H."/>
            <person name="Bhak J."/>
            <person name="Lajeunesse T.C."/>
            <person name="Voolstra C.R."/>
        </authorList>
    </citation>
    <scope>NUCLEOTIDE SEQUENCE [LARGE SCALE GENOMIC DNA]</scope>
    <source>
        <strain evidence="1 2">CCMP2467</strain>
    </source>
</reference>
<name>A0A1Q9BQM7_SYMMI</name>
<comment type="caution">
    <text evidence="1">The sequence shown here is derived from an EMBL/GenBank/DDBJ whole genome shotgun (WGS) entry which is preliminary data.</text>
</comment>
<dbReference type="AlphaFoldDB" id="A0A1Q9BQM7"/>
<evidence type="ECO:0000313" key="1">
    <source>
        <dbReference type="EMBL" id="OLP72798.1"/>
    </source>
</evidence>
<proteinExistence type="predicted"/>
<keyword evidence="2" id="KW-1185">Reference proteome</keyword>
<accession>A0A1Q9BQM7</accession>
<organism evidence="1 2">
    <name type="scientific">Symbiodinium microadriaticum</name>
    <name type="common">Dinoflagellate</name>
    <name type="synonym">Zooxanthella microadriatica</name>
    <dbReference type="NCBI Taxonomy" id="2951"/>
    <lineage>
        <taxon>Eukaryota</taxon>
        <taxon>Sar</taxon>
        <taxon>Alveolata</taxon>
        <taxon>Dinophyceae</taxon>
        <taxon>Suessiales</taxon>
        <taxon>Symbiodiniaceae</taxon>
        <taxon>Symbiodinium</taxon>
    </lineage>
</organism>
<dbReference type="Proteomes" id="UP000186817">
    <property type="component" value="Unassembled WGS sequence"/>
</dbReference>
<sequence>VQSLVTQLEEHLKQKEIPNPINCSESPEDGMAVPLLLPAGLTEGFARDVCRHEYYHEQKKWVQEMLQKTSQRYSSAVVTRDNVARIFLQQVEQIIPPSYRSVPRPSSRELQEIWQLYFYQMGEGGGRLTISSDWGLPDLRICCEGKEIYLGFPTRKLSGSTAAELLEHLDKMTADEFINLVQKDGWAVTCHAGRGVILPPGSVFIHLNLNMQGAATAHGARVHICSEAALQAALPHLDRQVQQEPSLQGKRTGQLLKWIRER</sequence>
<protein>
    <submittedName>
        <fullName evidence="1">Uncharacterized protein</fullName>
    </submittedName>
</protein>
<dbReference type="OrthoDB" id="439433at2759"/>
<feature type="non-terminal residue" evidence="1">
    <location>
        <position position="1"/>
    </location>
</feature>